<dbReference type="InterPro" id="IPR050661">
    <property type="entry name" value="BglG_antiterminators"/>
</dbReference>
<evidence type="ECO:0000313" key="6">
    <source>
        <dbReference type="EMBL" id="KPL76578.1"/>
    </source>
</evidence>
<dbReference type="InterPro" id="IPR002178">
    <property type="entry name" value="PTS_EIIA_type-2_dom"/>
</dbReference>
<feature type="domain" description="PRD" evidence="5">
    <location>
        <begin position="321"/>
        <end position="428"/>
    </location>
</feature>
<dbReference type="InterPro" id="IPR011608">
    <property type="entry name" value="PRD"/>
</dbReference>
<evidence type="ECO:0000256" key="3">
    <source>
        <dbReference type="ARBA" id="ARBA00023163"/>
    </source>
</evidence>
<evidence type="ECO:0000256" key="1">
    <source>
        <dbReference type="ARBA" id="ARBA00022737"/>
    </source>
</evidence>
<dbReference type="SUPFAM" id="SSF55804">
    <property type="entry name" value="Phoshotransferase/anion transport protein"/>
    <property type="match status" value="1"/>
</dbReference>
<keyword evidence="7" id="KW-1185">Reference proteome</keyword>
<dbReference type="Pfam" id="PF08279">
    <property type="entry name" value="HTH_11"/>
    <property type="match status" value="1"/>
</dbReference>
<dbReference type="SUPFAM" id="SSF63520">
    <property type="entry name" value="PTS-regulatory domain, PRD"/>
    <property type="match status" value="1"/>
</dbReference>
<dbReference type="Gene3D" id="3.40.930.10">
    <property type="entry name" value="Mannitol-specific EII, Chain A"/>
    <property type="match status" value="1"/>
</dbReference>
<evidence type="ECO:0000313" key="7">
    <source>
        <dbReference type="Proteomes" id="UP000050417"/>
    </source>
</evidence>
<sequence length="691" mass="79159">MPLKTPFLNARQRGIIDALLRAEGRLTLTELAKATGLSPRVIRYNMDLVRAWMQSLKVEFVSRPGFGFEVLASRAQRRQLLSNLSQLEDTDIILTHQQRVRIILLNLLTSREPLSASRLADAENISRSTIFKDLQEIEAWLGDFGMHLMRQTNRGMWLECPESSRRFALLRLIRQEIGDSKWHLLSGYFRSDNRYTDQSISTRFENLINSLPLHFSRRLVAKIEASLGRTMALRSRVEIMVYIALAIQAMQEGRWLTGEVDPVVEKTIEMDVTRLIAYDIAEWTGRALPPAELELITAYLLSCKWAYSTNTALVNEDYDHEINEETLQLARDIASLCSMQLHPMLKIDSELIEGLAGHLGSNIYRIQYGMPIRNNYLDEIRERYPEVYRSAEDGAKIIEKRFGKPVPAAEIGNIALYLAASLERLRTEQGVRHRVIIASDGVRAHPTLLKARLEYEFPQLHITQVMNNFDWDQDPEYRADVILSILPLQNLPLPVIEISPFLDEEDINAIQKWINEKNREIREKSLISQQKTSLVDLLKTSHIVIHDGFDTWQEVVYAACQPLIRDHDIEERYLRATSRIIEEHGAFMGLAPGMMLLHAKPTEGVNQLCISLMKLRQPVIFHNAETGPVDIVAVLGAVDNHSHLTALFQLYSLVQNQAFMADLRAALSPADILRTIWRWLPNVHQYQPPSE</sequence>
<evidence type="ECO:0000259" key="5">
    <source>
        <dbReference type="PROSITE" id="PS51372"/>
    </source>
</evidence>
<dbReference type="PROSITE" id="PS51372">
    <property type="entry name" value="PRD_2"/>
    <property type="match status" value="1"/>
</dbReference>
<dbReference type="PROSITE" id="PS51094">
    <property type="entry name" value="PTS_EIIA_TYPE_2"/>
    <property type="match status" value="1"/>
</dbReference>
<organism evidence="6 7">
    <name type="scientific">Ornatilinea apprima</name>
    <dbReference type="NCBI Taxonomy" id="1134406"/>
    <lineage>
        <taxon>Bacteria</taxon>
        <taxon>Bacillati</taxon>
        <taxon>Chloroflexota</taxon>
        <taxon>Anaerolineae</taxon>
        <taxon>Anaerolineales</taxon>
        <taxon>Anaerolineaceae</taxon>
        <taxon>Ornatilinea</taxon>
    </lineage>
</organism>
<comment type="caution">
    <text evidence="6">The sequence shown here is derived from an EMBL/GenBank/DDBJ whole genome shotgun (WGS) entry which is preliminary data.</text>
</comment>
<dbReference type="CDD" id="cd00211">
    <property type="entry name" value="PTS_IIA_fru"/>
    <property type="match status" value="1"/>
</dbReference>
<dbReference type="Proteomes" id="UP000050417">
    <property type="component" value="Unassembled WGS sequence"/>
</dbReference>
<dbReference type="Gene3D" id="1.10.1790.10">
    <property type="entry name" value="PRD domain"/>
    <property type="match status" value="1"/>
</dbReference>
<dbReference type="RefSeq" id="WP_075063163.1">
    <property type="nucleotide sequence ID" value="NZ_LGCL01000025.1"/>
</dbReference>
<dbReference type="AlphaFoldDB" id="A0A0N8GMY3"/>
<dbReference type="PANTHER" id="PTHR30185">
    <property type="entry name" value="CRYPTIC BETA-GLUCOSIDE BGL OPERON ANTITERMINATOR"/>
    <property type="match status" value="1"/>
</dbReference>
<reference evidence="6 7" key="1">
    <citation type="submission" date="2015-07" db="EMBL/GenBank/DDBJ databases">
        <title>Genome sequence of Ornatilinea apprima DSM 23815.</title>
        <authorList>
            <person name="Hemp J."/>
            <person name="Ward L.M."/>
            <person name="Pace L.A."/>
            <person name="Fischer W.W."/>
        </authorList>
    </citation>
    <scope>NUCLEOTIDE SEQUENCE [LARGE SCALE GENOMIC DNA]</scope>
    <source>
        <strain evidence="6 7">P3M-1</strain>
    </source>
</reference>
<evidence type="ECO:0000259" key="4">
    <source>
        <dbReference type="PROSITE" id="PS51094"/>
    </source>
</evidence>
<keyword evidence="2" id="KW-0805">Transcription regulation</keyword>
<dbReference type="Pfam" id="PF00874">
    <property type="entry name" value="PRD"/>
    <property type="match status" value="1"/>
</dbReference>
<dbReference type="InterPro" id="IPR013196">
    <property type="entry name" value="HTH_11"/>
</dbReference>
<accession>A0A0N8GMY3</accession>
<dbReference type="STRING" id="1134406.ADN00_11530"/>
<dbReference type="InterPro" id="IPR036390">
    <property type="entry name" value="WH_DNA-bd_sf"/>
</dbReference>
<evidence type="ECO:0000256" key="2">
    <source>
        <dbReference type="ARBA" id="ARBA00023015"/>
    </source>
</evidence>
<keyword evidence="3" id="KW-0804">Transcription</keyword>
<dbReference type="GO" id="GO:0006355">
    <property type="term" value="P:regulation of DNA-templated transcription"/>
    <property type="evidence" value="ECO:0007669"/>
    <property type="project" value="InterPro"/>
</dbReference>
<dbReference type="EMBL" id="LGCL01000025">
    <property type="protein sequence ID" value="KPL76578.1"/>
    <property type="molecule type" value="Genomic_DNA"/>
</dbReference>
<name>A0A0N8GMY3_9CHLR</name>
<dbReference type="Gene3D" id="1.10.10.10">
    <property type="entry name" value="Winged helix-like DNA-binding domain superfamily/Winged helix DNA-binding domain"/>
    <property type="match status" value="1"/>
</dbReference>
<keyword evidence="1" id="KW-0677">Repeat</keyword>
<dbReference type="CDD" id="cd05568">
    <property type="entry name" value="PTS_IIB_bgl_like"/>
    <property type="match status" value="1"/>
</dbReference>
<gene>
    <name evidence="6" type="ORF">ADN00_11530</name>
</gene>
<dbReference type="Pfam" id="PF00359">
    <property type="entry name" value="PTS_EIIA_2"/>
    <property type="match status" value="1"/>
</dbReference>
<protein>
    <submittedName>
        <fullName evidence="6">Uncharacterized protein</fullName>
    </submittedName>
</protein>
<dbReference type="SUPFAM" id="SSF46785">
    <property type="entry name" value="Winged helix' DNA-binding domain"/>
    <property type="match status" value="1"/>
</dbReference>
<dbReference type="InterPro" id="IPR036388">
    <property type="entry name" value="WH-like_DNA-bd_sf"/>
</dbReference>
<feature type="domain" description="PTS EIIA type-2" evidence="4">
    <location>
        <begin position="536"/>
        <end position="679"/>
    </location>
</feature>
<dbReference type="OrthoDB" id="166902at2"/>
<dbReference type="InterPro" id="IPR036634">
    <property type="entry name" value="PRD_sf"/>
</dbReference>
<dbReference type="PANTHER" id="PTHR30185:SF18">
    <property type="entry name" value="TRANSCRIPTIONAL REGULATOR MTLR"/>
    <property type="match status" value="1"/>
</dbReference>
<proteinExistence type="predicted"/>
<dbReference type="InterPro" id="IPR016152">
    <property type="entry name" value="PTrfase/Anion_transptr"/>
</dbReference>